<dbReference type="SUPFAM" id="SSF81606">
    <property type="entry name" value="PP2C-like"/>
    <property type="match status" value="1"/>
</dbReference>
<name>A0A6J2WAC1_CHACN</name>
<evidence type="ECO:0000256" key="1">
    <source>
        <dbReference type="ARBA" id="ARBA00006702"/>
    </source>
</evidence>
<comment type="similarity">
    <text evidence="1">Belongs to the PP2C family.</text>
</comment>
<feature type="compositionally biased region" description="Polar residues" evidence="2">
    <location>
        <begin position="10"/>
        <end position="21"/>
    </location>
</feature>
<dbReference type="PROSITE" id="PS51746">
    <property type="entry name" value="PPM_2"/>
    <property type="match status" value="1"/>
</dbReference>
<dbReference type="InterPro" id="IPR015655">
    <property type="entry name" value="PP2C"/>
</dbReference>
<dbReference type="CDD" id="cd00143">
    <property type="entry name" value="PP2Cc"/>
    <property type="match status" value="1"/>
</dbReference>
<dbReference type="GeneID" id="115821522"/>
<dbReference type="Pfam" id="PF00481">
    <property type="entry name" value="PP2C"/>
    <property type="match status" value="1"/>
</dbReference>
<reference evidence="5" key="1">
    <citation type="submission" date="2025-08" db="UniProtKB">
        <authorList>
            <consortium name="RefSeq"/>
        </authorList>
    </citation>
    <scope>IDENTIFICATION</scope>
</reference>
<feature type="region of interest" description="Disordered" evidence="2">
    <location>
        <begin position="1"/>
        <end position="25"/>
    </location>
</feature>
<evidence type="ECO:0000259" key="3">
    <source>
        <dbReference type="PROSITE" id="PS51746"/>
    </source>
</evidence>
<evidence type="ECO:0000256" key="2">
    <source>
        <dbReference type="SAM" id="MobiDB-lite"/>
    </source>
</evidence>
<feature type="domain" description="PPM-type phosphatase" evidence="3">
    <location>
        <begin position="71"/>
        <end position="459"/>
    </location>
</feature>
<feature type="region of interest" description="Disordered" evidence="2">
    <location>
        <begin position="281"/>
        <end position="301"/>
    </location>
</feature>
<protein>
    <submittedName>
        <fullName evidence="5">Protein phosphatase 2C-like domain-containing protein 1</fullName>
    </submittedName>
</protein>
<organism evidence="4 5">
    <name type="scientific">Chanos chanos</name>
    <name type="common">Milkfish</name>
    <name type="synonym">Mugil chanos</name>
    <dbReference type="NCBI Taxonomy" id="29144"/>
    <lineage>
        <taxon>Eukaryota</taxon>
        <taxon>Metazoa</taxon>
        <taxon>Chordata</taxon>
        <taxon>Craniata</taxon>
        <taxon>Vertebrata</taxon>
        <taxon>Euteleostomi</taxon>
        <taxon>Actinopterygii</taxon>
        <taxon>Neopterygii</taxon>
        <taxon>Teleostei</taxon>
        <taxon>Ostariophysi</taxon>
        <taxon>Gonorynchiformes</taxon>
        <taxon>Chanidae</taxon>
        <taxon>Chanos</taxon>
    </lineage>
</organism>
<dbReference type="Gene3D" id="3.60.40.10">
    <property type="entry name" value="PPM-type phosphatase domain"/>
    <property type="match status" value="1"/>
</dbReference>
<dbReference type="PANTHER" id="PTHR13832">
    <property type="entry name" value="PROTEIN PHOSPHATASE 2C"/>
    <property type="match status" value="1"/>
</dbReference>
<sequence length="474" mass="52540">MPEETLDSIPDSTSPRMSENHSLSGSSQSKSLVLYHGLSCLGGQNTNVADSVKEFKVRTERVGHSLVKSLAVCEEKNPTWRKTMEDTTVFIKNYGSKEGTCFFGIFDGFHGCSSAEIVSRELPVLLLEELSKQDPSFSLEKSELEFLSGFDSLFHRDTRELSPEGFKNATEDNQFNFAFSTAFSKMDRILGLGRNETSQIRWSGCTVLICLIDKSLSEAKSTEGRSSKNSASTERHQSADVRLHVANCGNIHALLFTDDTTFLLTENHCMSNPKERNRILQGGGSISDNKPHGLVEGLTPNTRGLGNYGNRKLKKSVIPEPYVVSLSVDPSFQLLVMASSGLWDVLDTERVTSVVQERVRSHLESYHLNVESRESSDDQDNEILFHRHHEEEVPEGSDNVETSTRIQTGARNMEESPGRIHSDLTRHDQLLATILCQALTREAIAAGSRENISVIVVLLQGSEVLCAKSQTKKA</sequence>
<dbReference type="OrthoDB" id="343114at2759"/>
<evidence type="ECO:0000313" key="5">
    <source>
        <dbReference type="RefSeq" id="XP_030641203.1"/>
    </source>
</evidence>
<dbReference type="RefSeq" id="XP_030641203.1">
    <property type="nucleotide sequence ID" value="XM_030785343.1"/>
</dbReference>
<proteinExistence type="inferred from homology"/>
<dbReference type="GO" id="GO:0004722">
    <property type="term" value="F:protein serine/threonine phosphatase activity"/>
    <property type="evidence" value="ECO:0007669"/>
    <property type="project" value="InterPro"/>
</dbReference>
<dbReference type="InterPro" id="IPR001932">
    <property type="entry name" value="PPM-type_phosphatase-like_dom"/>
</dbReference>
<keyword evidence="4" id="KW-1185">Reference proteome</keyword>
<dbReference type="AlphaFoldDB" id="A0A6J2WAC1"/>
<gene>
    <name evidence="5" type="primary">LOC115821522</name>
</gene>
<dbReference type="SMART" id="SM00332">
    <property type="entry name" value="PP2Cc"/>
    <property type="match status" value="1"/>
</dbReference>
<dbReference type="InParanoid" id="A0A6J2WAC1"/>
<dbReference type="PANTHER" id="PTHR13832:SF837">
    <property type="entry name" value="PROTEIN PHOSPHATASE 2C-LIKE DOMAIN-CONTAINING PROTEIN 1"/>
    <property type="match status" value="1"/>
</dbReference>
<dbReference type="Proteomes" id="UP000504632">
    <property type="component" value="Chromosome 9"/>
</dbReference>
<evidence type="ECO:0000313" key="4">
    <source>
        <dbReference type="Proteomes" id="UP000504632"/>
    </source>
</evidence>
<dbReference type="InterPro" id="IPR036457">
    <property type="entry name" value="PPM-type-like_dom_sf"/>
</dbReference>
<accession>A0A6J2WAC1</accession>